<dbReference type="EMBL" id="JALIEB010000004">
    <property type="protein sequence ID" value="MCV3271559.1"/>
    <property type="molecule type" value="Genomic_DNA"/>
</dbReference>
<reference evidence="2 3" key="1">
    <citation type="submission" date="2022-04" db="EMBL/GenBank/DDBJ databases">
        <title>Roseobacter sp. WL0113 is a bacterium isolated from neritic sediment.</title>
        <authorList>
            <person name="Wang L."/>
            <person name="He W."/>
            <person name="Zhang D.-F."/>
        </authorList>
    </citation>
    <scope>NUCLEOTIDE SEQUENCE [LARGE SCALE GENOMIC DNA]</scope>
    <source>
        <strain evidence="2 3">WL0113</strain>
    </source>
</reference>
<keyword evidence="3" id="KW-1185">Reference proteome</keyword>
<proteinExistence type="predicted"/>
<dbReference type="Pfam" id="PF12680">
    <property type="entry name" value="SnoaL_2"/>
    <property type="match status" value="1"/>
</dbReference>
<evidence type="ECO:0000259" key="1">
    <source>
        <dbReference type="Pfam" id="PF12680"/>
    </source>
</evidence>
<organism evidence="2 3">
    <name type="scientific">Roseobacter sinensis</name>
    <dbReference type="NCBI Taxonomy" id="2931391"/>
    <lineage>
        <taxon>Bacteria</taxon>
        <taxon>Pseudomonadati</taxon>
        <taxon>Pseudomonadota</taxon>
        <taxon>Alphaproteobacteria</taxon>
        <taxon>Rhodobacterales</taxon>
        <taxon>Roseobacteraceae</taxon>
        <taxon>Roseobacter</taxon>
    </lineage>
</organism>
<dbReference type="Proteomes" id="UP001208690">
    <property type="component" value="Unassembled WGS sequence"/>
</dbReference>
<comment type="caution">
    <text evidence="2">The sequence shown here is derived from an EMBL/GenBank/DDBJ whole genome shotgun (WGS) entry which is preliminary data.</text>
</comment>
<evidence type="ECO:0000313" key="2">
    <source>
        <dbReference type="EMBL" id="MCV3271559.1"/>
    </source>
</evidence>
<dbReference type="InterPro" id="IPR037401">
    <property type="entry name" value="SnoaL-like"/>
</dbReference>
<dbReference type="Gene3D" id="3.10.450.50">
    <property type="match status" value="1"/>
</dbReference>
<evidence type="ECO:0000313" key="3">
    <source>
        <dbReference type="Proteomes" id="UP001208690"/>
    </source>
</evidence>
<protein>
    <submittedName>
        <fullName evidence="2">Nuclear transport factor 2 family protein</fullName>
    </submittedName>
</protein>
<gene>
    <name evidence="2" type="ORF">MUB52_08975</name>
</gene>
<dbReference type="RefSeq" id="WP_404818209.1">
    <property type="nucleotide sequence ID" value="NZ_JALIEB010000004.1"/>
</dbReference>
<dbReference type="SUPFAM" id="SSF54427">
    <property type="entry name" value="NTF2-like"/>
    <property type="match status" value="1"/>
</dbReference>
<accession>A0ABT3BEJ0</accession>
<dbReference type="InterPro" id="IPR032710">
    <property type="entry name" value="NTF2-like_dom_sf"/>
</dbReference>
<sequence>MAFWKAMQSNDFVHASSWLSEGYEGYWPQSRELIRGRTNFIEINRQYPAAGRWQFDIRTLIAEGSRVVSEVDVTDGVVSARVITFHQVERKRIRSQLEYWPDPFPTPAWRARYVEVIDRPNFPD</sequence>
<name>A0ABT3BEJ0_9RHOB</name>
<feature type="domain" description="SnoaL-like" evidence="1">
    <location>
        <begin position="2"/>
        <end position="94"/>
    </location>
</feature>